<gene>
    <name evidence="1" type="ORF">XPG1_0609</name>
</gene>
<dbReference type="EMBL" id="FO704551">
    <property type="protein sequence ID" value="CDG20264.1"/>
    <property type="molecule type" value="Genomic_DNA"/>
</dbReference>
<accession>A0A068QZS3</accession>
<keyword evidence="2" id="KW-1185">Reference proteome</keyword>
<evidence type="ECO:0000313" key="2">
    <source>
        <dbReference type="Proteomes" id="UP000032735"/>
    </source>
</evidence>
<protein>
    <submittedName>
        <fullName evidence="1">Uncharacterized protein</fullName>
    </submittedName>
</protein>
<dbReference type="Proteomes" id="UP000032735">
    <property type="component" value="Chromosome"/>
</dbReference>
<dbReference type="AlphaFoldDB" id="A0A068QZS3"/>
<proteinExistence type="predicted"/>
<name>A0A068QZS3_9GAMM</name>
<dbReference type="STRING" id="1354304.XPG1_0609"/>
<dbReference type="KEGG" id="xpo:XPG1_0609"/>
<reference evidence="1 2" key="1">
    <citation type="submission" date="2013-07" db="EMBL/GenBank/DDBJ databases">
        <authorList>
            <person name="Genoscope - CEA"/>
        </authorList>
    </citation>
    <scope>NUCLEOTIDE SEQUENCE [LARGE SCALE GENOMIC DNA]</scope>
    <source>
        <strain evidence="1 2">G6</strain>
    </source>
</reference>
<organism evidence="1 2">
    <name type="scientific">Xenorhabdus poinarii G6</name>
    <dbReference type="NCBI Taxonomy" id="1354304"/>
    <lineage>
        <taxon>Bacteria</taxon>
        <taxon>Pseudomonadati</taxon>
        <taxon>Pseudomonadota</taxon>
        <taxon>Gammaproteobacteria</taxon>
        <taxon>Enterobacterales</taxon>
        <taxon>Morganellaceae</taxon>
        <taxon>Xenorhabdus</taxon>
    </lineage>
</organism>
<dbReference type="HOGENOM" id="CLU_3031510_0_0_6"/>
<evidence type="ECO:0000313" key="1">
    <source>
        <dbReference type="EMBL" id="CDG20264.1"/>
    </source>
</evidence>
<sequence>MFLPLVLQWCEGRHVYCLNISQNLSRYQDLFTNYPIDTKGNLSHSTILFSVMLAL</sequence>